<proteinExistence type="inferred from homology"/>
<dbReference type="Gene3D" id="1.20.5.50">
    <property type="match status" value="1"/>
</dbReference>
<sequence>MSDDATRPTAQVTLLGRQYVFACNPGEEGKLERAARYLDRAMQGIHTQNKLLGSEHVSLMAALNIAHELLETIDTRRSEAEQLSRISERLEQAMTSNTPGYRTPAD</sequence>
<evidence type="ECO:0000256" key="1">
    <source>
        <dbReference type="ARBA" id="ARBA00004496"/>
    </source>
</evidence>
<accession>A0A9D2B628</accession>
<dbReference type="Pfam" id="PF05164">
    <property type="entry name" value="ZapA"/>
    <property type="match status" value="1"/>
</dbReference>
<reference evidence="12" key="1">
    <citation type="journal article" date="2021" name="PeerJ">
        <title>Extensive microbial diversity within the chicken gut microbiome revealed by metagenomics and culture.</title>
        <authorList>
            <person name="Gilroy R."/>
            <person name="Ravi A."/>
            <person name="Getino M."/>
            <person name="Pursley I."/>
            <person name="Horton D.L."/>
            <person name="Alikhan N.F."/>
            <person name="Baker D."/>
            <person name="Gharbi K."/>
            <person name="Hall N."/>
            <person name="Watson M."/>
            <person name="Adriaenssens E.M."/>
            <person name="Foster-Nyarko E."/>
            <person name="Jarju S."/>
            <person name="Secka A."/>
            <person name="Antonio M."/>
            <person name="Oren A."/>
            <person name="Chaudhuri R.R."/>
            <person name="La Ragione R."/>
            <person name="Hildebrand F."/>
            <person name="Pallen M.J."/>
        </authorList>
    </citation>
    <scope>NUCLEOTIDE SEQUENCE</scope>
    <source>
        <strain evidence="12">1193</strain>
    </source>
</reference>
<gene>
    <name evidence="12" type="ORF">H9854_09590</name>
</gene>
<dbReference type="InterPro" id="IPR007838">
    <property type="entry name" value="Cell_div_ZapA-like"/>
</dbReference>
<evidence type="ECO:0000256" key="5">
    <source>
        <dbReference type="ARBA" id="ARBA00022618"/>
    </source>
</evidence>
<dbReference type="AlphaFoldDB" id="A0A9D2B628"/>
<name>A0A9D2B628_9GAMM</name>
<comment type="subcellular location">
    <subcellularLocation>
        <location evidence="1">Cytoplasm</location>
    </subcellularLocation>
</comment>
<evidence type="ECO:0000256" key="9">
    <source>
        <dbReference type="ARBA" id="ARBA00024910"/>
    </source>
</evidence>
<evidence type="ECO:0000313" key="12">
    <source>
        <dbReference type="EMBL" id="HIX62470.1"/>
    </source>
</evidence>
<keyword evidence="5 12" id="KW-0132">Cell division</keyword>
<dbReference type="GO" id="GO:0043093">
    <property type="term" value="P:FtsZ-dependent cytokinesis"/>
    <property type="evidence" value="ECO:0007669"/>
    <property type="project" value="TreeGrafter"/>
</dbReference>
<comment type="caution">
    <text evidence="12">The sequence shown here is derived from an EMBL/GenBank/DDBJ whole genome shotgun (WGS) entry which is preliminary data.</text>
</comment>
<dbReference type="GO" id="GO:0005829">
    <property type="term" value="C:cytosol"/>
    <property type="evidence" value="ECO:0007669"/>
    <property type="project" value="TreeGrafter"/>
</dbReference>
<comment type="similarity">
    <text evidence="2">Belongs to the ZapA family. Type 1 subfamily.</text>
</comment>
<evidence type="ECO:0000256" key="2">
    <source>
        <dbReference type="ARBA" id="ARBA00010074"/>
    </source>
</evidence>
<dbReference type="GO" id="GO:0030428">
    <property type="term" value="C:cell septum"/>
    <property type="evidence" value="ECO:0007669"/>
    <property type="project" value="TreeGrafter"/>
</dbReference>
<evidence type="ECO:0000313" key="13">
    <source>
        <dbReference type="Proteomes" id="UP000824248"/>
    </source>
</evidence>
<evidence type="ECO:0000256" key="10">
    <source>
        <dbReference type="ARBA" id="ARBA00026068"/>
    </source>
</evidence>
<evidence type="ECO:0000256" key="4">
    <source>
        <dbReference type="ARBA" id="ARBA00022490"/>
    </source>
</evidence>
<dbReference type="InterPro" id="IPR036192">
    <property type="entry name" value="Cell_div_ZapA-like_sf"/>
</dbReference>
<protein>
    <recommendedName>
        <fullName evidence="3">Cell division protein ZapA</fullName>
    </recommendedName>
    <alternativeName>
        <fullName evidence="11">Z ring-associated protein ZapA</fullName>
    </alternativeName>
</protein>
<organism evidence="12 13">
    <name type="scientific">Candidatus Halomonas stercoripullorum</name>
    <dbReference type="NCBI Taxonomy" id="2838617"/>
    <lineage>
        <taxon>Bacteria</taxon>
        <taxon>Pseudomonadati</taxon>
        <taxon>Pseudomonadota</taxon>
        <taxon>Gammaproteobacteria</taxon>
        <taxon>Oceanospirillales</taxon>
        <taxon>Halomonadaceae</taxon>
        <taxon>Halomonas</taxon>
    </lineage>
</organism>
<dbReference type="GO" id="GO:0000921">
    <property type="term" value="P:septin ring assembly"/>
    <property type="evidence" value="ECO:0007669"/>
    <property type="project" value="TreeGrafter"/>
</dbReference>
<dbReference type="Gene3D" id="3.30.160.880">
    <property type="entry name" value="Cell division protein ZapA protomer, N-terminal domain"/>
    <property type="match status" value="1"/>
</dbReference>
<reference evidence="12" key="2">
    <citation type="submission" date="2021-04" db="EMBL/GenBank/DDBJ databases">
        <authorList>
            <person name="Gilroy R."/>
        </authorList>
    </citation>
    <scope>NUCLEOTIDE SEQUENCE</scope>
    <source>
        <strain evidence="12">1193</strain>
    </source>
</reference>
<dbReference type="GO" id="GO:0000917">
    <property type="term" value="P:division septum assembly"/>
    <property type="evidence" value="ECO:0007669"/>
    <property type="project" value="UniProtKB-KW"/>
</dbReference>
<comment type="function">
    <text evidence="9">Activator of cell division through the inhibition of FtsZ GTPase activity, therefore promoting FtsZ assembly into bundles of protofilaments necessary for the formation of the division Z ring. It is recruited early at mid-cell but it is not essential for cell division.</text>
</comment>
<evidence type="ECO:0000256" key="8">
    <source>
        <dbReference type="ARBA" id="ARBA00023306"/>
    </source>
</evidence>
<dbReference type="GO" id="GO:0032153">
    <property type="term" value="C:cell division site"/>
    <property type="evidence" value="ECO:0007669"/>
    <property type="project" value="TreeGrafter"/>
</dbReference>
<dbReference type="PANTHER" id="PTHR34981">
    <property type="entry name" value="CELL DIVISION PROTEIN ZAPA"/>
    <property type="match status" value="1"/>
</dbReference>
<evidence type="ECO:0000256" key="7">
    <source>
        <dbReference type="ARBA" id="ARBA00023210"/>
    </source>
</evidence>
<dbReference type="PANTHER" id="PTHR34981:SF1">
    <property type="entry name" value="CELL DIVISION PROTEIN ZAPA"/>
    <property type="match status" value="1"/>
</dbReference>
<evidence type="ECO:0000256" key="11">
    <source>
        <dbReference type="ARBA" id="ARBA00033158"/>
    </source>
</evidence>
<evidence type="ECO:0000256" key="6">
    <source>
        <dbReference type="ARBA" id="ARBA00023054"/>
    </source>
</evidence>
<keyword evidence="7" id="KW-0717">Septation</keyword>
<dbReference type="InterPro" id="IPR042233">
    <property type="entry name" value="Cell_div_ZapA_N"/>
</dbReference>
<keyword evidence="8" id="KW-0131">Cell cycle</keyword>
<keyword evidence="4" id="KW-0963">Cytoplasm</keyword>
<dbReference type="EMBL" id="DXFC01000285">
    <property type="protein sequence ID" value="HIX62470.1"/>
    <property type="molecule type" value="Genomic_DNA"/>
</dbReference>
<evidence type="ECO:0000256" key="3">
    <source>
        <dbReference type="ARBA" id="ARBA00015195"/>
    </source>
</evidence>
<comment type="subunit">
    <text evidence="10">Homodimer. Interacts with FtsZ.</text>
</comment>
<keyword evidence="6" id="KW-0175">Coiled coil</keyword>
<dbReference type="Proteomes" id="UP000824248">
    <property type="component" value="Unassembled WGS sequence"/>
</dbReference>
<dbReference type="SUPFAM" id="SSF102829">
    <property type="entry name" value="Cell division protein ZapA-like"/>
    <property type="match status" value="1"/>
</dbReference>